<protein>
    <submittedName>
        <fullName evidence="1">Uncharacterized protein</fullName>
    </submittedName>
</protein>
<sequence length="89" mass="9963">MSLGEGRERSVFKLDILHFSCFAHSWGPWKPNATYTSSLFIAEGNRTKVQSLAFGYKHSTARSTGFAVSVSMNCVHVRDDLVILCISFF</sequence>
<reference evidence="1" key="2">
    <citation type="journal article" date="2015" name="Fish Shellfish Immunol.">
        <title>Early steps in the European eel (Anguilla anguilla)-Vibrio vulnificus interaction in the gills: Role of the RtxA13 toxin.</title>
        <authorList>
            <person name="Callol A."/>
            <person name="Pajuelo D."/>
            <person name="Ebbesson L."/>
            <person name="Teles M."/>
            <person name="MacKenzie S."/>
            <person name="Amaro C."/>
        </authorList>
    </citation>
    <scope>NUCLEOTIDE SEQUENCE</scope>
</reference>
<reference evidence="1" key="1">
    <citation type="submission" date="2014-11" db="EMBL/GenBank/DDBJ databases">
        <authorList>
            <person name="Amaro Gonzalez C."/>
        </authorList>
    </citation>
    <scope>NUCLEOTIDE SEQUENCE</scope>
</reference>
<dbReference type="EMBL" id="GBXM01053842">
    <property type="protein sequence ID" value="JAH54735.1"/>
    <property type="molecule type" value="Transcribed_RNA"/>
</dbReference>
<dbReference type="AlphaFoldDB" id="A0A0E9TPF9"/>
<proteinExistence type="predicted"/>
<name>A0A0E9TPF9_ANGAN</name>
<accession>A0A0E9TPF9</accession>
<evidence type="ECO:0000313" key="1">
    <source>
        <dbReference type="EMBL" id="JAH54735.1"/>
    </source>
</evidence>
<organism evidence="1">
    <name type="scientific">Anguilla anguilla</name>
    <name type="common">European freshwater eel</name>
    <name type="synonym">Muraena anguilla</name>
    <dbReference type="NCBI Taxonomy" id="7936"/>
    <lineage>
        <taxon>Eukaryota</taxon>
        <taxon>Metazoa</taxon>
        <taxon>Chordata</taxon>
        <taxon>Craniata</taxon>
        <taxon>Vertebrata</taxon>
        <taxon>Euteleostomi</taxon>
        <taxon>Actinopterygii</taxon>
        <taxon>Neopterygii</taxon>
        <taxon>Teleostei</taxon>
        <taxon>Anguilliformes</taxon>
        <taxon>Anguillidae</taxon>
        <taxon>Anguilla</taxon>
    </lineage>
</organism>